<protein>
    <submittedName>
        <fullName evidence="3">Putative membrane protein YccC</fullName>
    </submittedName>
</protein>
<gene>
    <name evidence="3" type="ORF">HNR71_006460</name>
</gene>
<dbReference type="EMBL" id="JACHKF010000001">
    <property type="protein sequence ID" value="MBB6570823.1"/>
    <property type="molecule type" value="Genomic_DNA"/>
</dbReference>
<accession>A0A841SMV9</accession>
<dbReference type="InterPro" id="IPR009936">
    <property type="entry name" value="DUF1468"/>
</dbReference>
<keyword evidence="1" id="KW-0812">Transmembrane</keyword>
<comment type="caution">
    <text evidence="3">The sequence shown here is derived from an EMBL/GenBank/DDBJ whole genome shotgun (WGS) entry which is preliminary data.</text>
</comment>
<evidence type="ECO:0000313" key="4">
    <source>
        <dbReference type="Proteomes" id="UP000553957"/>
    </source>
</evidence>
<organism evidence="3 4">
    <name type="scientific">Kribbella sandramycini</name>
    <dbReference type="NCBI Taxonomy" id="60450"/>
    <lineage>
        <taxon>Bacteria</taxon>
        <taxon>Bacillati</taxon>
        <taxon>Actinomycetota</taxon>
        <taxon>Actinomycetes</taxon>
        <taxon>Propionibacteriales</taxon>
        <taxon>Kribbellaceae</taxon>
        <taxon>Kribbella</taxon>
    </lineage>
</organism>
<keyword evidence="1" id="KW-0472">Membrane</keyword>
<keyword evidence="1" id="KW-1133">Transmembrane helix</keyword>
<name>A0A841SMV9_9ACTN</name>
<sequence>MITGLAVVLGVSGRGAADTERFTRASRRVAGVVVGLVGFAVLLPLVGFEIPSVVLLLAWMRVLGKEAWGLSVVVSVGTVAAFYGVFVVLLEIPLPRLI</sequence>
<evidence type="ECO:0000313" key="3">
    <source>
        <dbReference type="EMBL" id="MBB6570823.1"/>
    </source>
</evidence>
<feature type="transmembrane region" description="Helical" evidence="1">
    <location>
        <begin position="32"/>
        <end position="60"/>
    </location>
</feature>
<dbReference type="Proteomes" id="UP000553957">
    <property type="component" value="Unassembled WGS sequence"/>
</dbReference>
<feature type="domain" description="DUF1468" evidence="2">
    <location>
        <begin position="4"/>
        <end position="95"/>
    </location>
</feature>
<dbReference type="Pfam" id="PF07331">
    <property type="entry name" value="TctB"/>
    <property type="match status" value="1"/>
</dbReference>
<evidence type="ECO:0000259" key="2">
    <source>
        <dbReference type="Pfam" id="PF07331"/>
    </source>
</evidence>
<dbReference type="AlphaFoldDB" id="A0A841SMV9"/>
<proteinExistence type="predicted"/>
<reference evidence="3 4" key="1">
    <citation type="submission" date="2020-08" db="EMBL/GenBank/DDBJ databases">
        <title>Sequencing the genomes of 1000 actinobacteria strains.</title>
        <authorList>
            <person name="Klenk H.-P."/>
        </authorList>
    </citation>
    <scope>NUCLEOTIDE SEQUENCE [LARGE SCALE GENOMIC DNA]</scope>
    <source>
        <strain evidence="3 4">DSM 15626</strain>
    </source>
</reference>
<feature type="transmembrane region" description="Helical" evidence="1">
    <location>
        <begin position="67"/>
        <end position="90"/>
    </location>
</feature>
<evidence type="ECO:0000256" key="1">
    <source>
        <dbReference type="SAM" id="Phobius"/>
    </source>
</evidence>